<proteinExistence type="predicted"/>
<feature type="region of interest" description="Disordered" evidence="1">
    <location>
        <begin position="92"/>
        <end position="111"/>
    </location>
</feature>
<accession>A0AAU7MBI1</accession>
<protein>
    <submittedName>
        <fullName evidence="2">Uncharacterized protein</fullName>
    </submittedName>
</protein>
<organism evidence="2">
    <name type="scientific">Micromonospora sp. CCTCC AA 2012012</name>
    <dbReference type="NCBI Taxonomy" id="3111921"/>
    <lineage>
        <taxon>Bacteria</taxon>
        <taxon>Bacillati</taxon>
        <taxon>Actinomycetota</taxon>
        <taxon>Actinomycetes</taxon>
        <taxon>Micromonosporales</taxon>
        <taxon>Micromonosporaceae</taxon>
        <taxon>Micromonospora</taxon>
    </lineage>
</organism>
<dbReference type="RefSeq" id="WP_350933677.1">
    <property type="nucleotide sequence ID" value="NZ_CP157762.1"/>
</dbReference>
<reference evidence="3" key="2">
    <citation type="submission" date="2024-06" db="EMBL/GenBank/DDBJ databases">
        <title>Micromonospora mangrovi CCTCC AA 2012012 genome sequences.</title>
        <authorList>
            <person name="Gao J."/>
        </authorList>
    </citation>
    <scope>NUCLEOTIDE SEQUENCE</scope>
    <source>
        <strain evidence="3">CCTCC AA 2012012</strain>
    </source>
</reference>
<gene>
    <name evidence="3" type="ORF">ABUL08_00775</name>
    <name evidence="2" type="ORF">VK199_00770</name>
</gene>
<name>A0AAU7MBI1_9ACTN</name>
<evidence type="ECO:0000313" key="3">
    <source>
        <dbReference type="EMBL" id="XCH74680.1"/>
    </source>
</evidence>
<dbReference type="EMBL" id="CP159342">
    <property type="protein sequence ID" value="XCH74680.1"/>
    <property type="molecule type" value="Genomic_DNA"/>
</dbReference>
<dbReference type="AlphaFoldDB" id="A0AAU7MBI1"/>
<evidence type="ECO:0000256" key="1">
    <source>
        <dbReference type="SAM" id="MobiDB-lite"/>
    </source>
</evidence>
<sequence>MTERPEEIAALVRQLTAARLTREHWSAARRILVDLSAALDGGDGDVEVAMIRLEHLLDRRRLSGRANTMMDDPSAQQADEETREVADLLIARLGSAPDGDPSGLGSDQGGR</sequence>
<dbReference type="EMBL" id="CP157762">
    <property type="protein sequence ID" value="XBP93981.1"/>
    <property type="molecule type" value="Genomic_DNA"/>
</dbReference>
<evidence type="ECO:0000313" key="2">
    <source>
        <dbReference type="EMBL" id="XBP93981.1"/>
    </source>
</evidence>
<reference evidence="2" key="1">
    <citation type="submission" date="2024-01" db="EMBL/GenBank/DDBJ databases">
        <title>The genome sequence of Micromonospora mangrovi CCTCC AA 2012012.</title>
        <authorList>
            <person name="Gao J."/>
        </authorList>
    </citation>
    <scope>NUCLEOTIDE SEQUENCE</scope>
    <source>
        <strain evidence="2">CCTCC AA 2012012</strain>
    </source>
</reference>